<name>A0A1I7XNC8_HETBA</name>
<reference evidence="2" key="1">
    <citation type="submission" date="2016-11" db="UniProtKB">
        <authorList>
            <consortium name="WormBaseParasite"/>
        </authorList>
    </citation>
    <scope>IDENTIFICATION</scope>
</reference>
<accession>A0A1I7XNC8</accession>
<evidence type="ECO:0000313" key="2">
    <source>
        <dbReference type="WBParaSite" id="Hba_18991"/>
    </source>
</evidence>
<dbReference type="WBParaSite" id="Hba_18991">
    <property type="protein sequence ID" value="Hba_18991"/>
    <property type="gene ID" value="Hba_18991"/>
</dbReference>
<dbReference type="Proteomes" id="UP000095283">
    <property type="component" value="Unplaced"/>
</dbReference>
<proteinExistence type="predicted"/>
<dbReference type="AlphaFoldDB" id="A0A1I7XNC8"/>
<protein>
    <submittedName>
        <fullName evidence="2">NTR domain-containing protein</fullName>
    </submittedName>
</protein>
<organism evidence="1 2">
    <name type="scientific">Heterorhabditis bacteriophora</name>
    <name type="common">Entomopathogenic nematode worm</name>
    <dbReference type="NCBI Taxonomy" id="37862"/>
    <lineage>
        <taxon>Eukaryota</taxon>
        <taxon>Metazoa</taxon>
        <taxon>Ecdysozoa</taxon>
        <taxon>Nematoda</taxon>
        <taxon>Chromadorea</taxon>
        <taxon>Rhabditida</taxon>
        <taxon>Rhabditina</taxon>
        <taxon>Rhabditomorpha</taxon>
        <taxon>Strongyloidea</taxon>
        <taxon>Heterorhabditidae</taxon>
        <taxon>Heterorhabditis</taxon>
    </lineage>
</organism>
<sequence length="595" mass="68454">MQAKIYTITITILWSVEADKRMIMLTEDTPFIPRAISYFAHLFPFRDDGTTLAFGRDEQEYEKINDKNDRLNLTKKKIEIRDHLIWRDHPMHSLRDMDADIDAATVFHMANPALRKTEYNERMDISKSEAILTLRLEQASYSKDTQVPYLAWVLKTTNEVMNHHGTALVQFVGRSTGSHTEISLQHIMRDNHGRLQIHPPNYLIKELKMGTEAHKTSANRIKELTGGLTITCGQHVDNEVRGIGFIYNVDYLTNGKNNEKLVLYYDKFEHINTSMVGLPYVDQSTNLKLDIAWDDWSCCSACCCSGAICGFYTTYKDWSEHHKMRSYRVRRGYLSIFISNLDLPLNIKHMVTAGDELNELLRLSPYKEKGIAVFSSLLVNTKRFRIGFFDNELKIILTKYFNSRGIELDKYEGLGMYVDIKSCANDTEKTNCTLLAKCRRMEVTQMVAGKEDKLPEDPCSDVELITLITYKKRMSFRIAGADMDSNIDKVTFFYQQLFFSIISTCNILIQVTWKISQTTIKSYNAAKNCSDQGKAVHENKLDLLILNISCVDTGHHIEAFLSNGSSFVIELFDNKYVLILTSCLINKTFFSRDFF</sequence>
<keyword evidence="1" id="KW-1185">Reference proteome</keyword>
<evidence type="ECO:0000313" key="1">
    <source>
        <dbReference type="Proteomes" id="UP000095283"/>
    </source>
</evidence>